<evidence type="ECO:0000313" key="1">
    <source>
        <dbReference type="EMBL" id="MCX2819279.1"/>
    </source>
</evidence>
<dbReference type="Pfam" id="PF05990">
    <property type="entry name" value="DUF900"/>
    <property type="match status" value="1"/>
</dbReference>
<proteinExistence type="predicted"/>
<keyword evidence="2" id="KW-1185">Reference proteome</keyword>
<dbReference type="InterPro" id="IPR010297">
    <property type="entry name" value="DUF900_hydrolase"/>
</dbReference>
<dbReference type="SUPFAM" id="SSF53474">
    <property type="entry name" value="alpha/beta-Hydrolases"/>
    <property type="match status" value="1"/>
</dbReference>
<gene>
    <name evidence="1" type="ORF">EGH25_07930</name>
</gene>
<dbReference type="InterPro" id="IPR029058">
    <property type="entry name" value="AB_hydrolase_fold"/>
</dbReference>
<dbReference type="AlphaFoldDB" id="A0A9Q4C6G2"/>
<dbReference type="Proteomes" id="UP001149411">
    <property type="component" value="Unassembled WGS sequence"/>
</dbReference>
<sequence>MMDARQSLMHLAGMAVFSAGVEEYIHEKTPAMFPRASTRGHFGVGRTDETRLDAGSLLPLRVVDDIYDVTLAEGETATSYERTESLDALTDDEPDETAVFVHGWLANERASLGRMSMLRHSLRENGYDGAMTGFTWDSDEMAHRWKLGRRIAERNGPKLAQFVYDHHERTGSDVRLISNSLGARVVLEAVRSLYLSDVHDAVGSVSMMGAAADSDSVTHDGRYGKPVREAVGEVHNYWIRHDGILNQQYRLIELTGALGGTGAEGDTPSNYHDHRVSYVPDHYSFYRPGKGCVGKLVADWGTNDAP</sequence>
<protein>
    <submittedName>
        <fullName evidence="1">DUF726 domain-containing protein</fullName>
    </submittedName>
</protein>
<evidence type="ECO:0000313" key="2">
    <source>
        <dbReference type="Proteomes" id="UP001149411"/>
    </source>
</evidence>
<organism evidence="1 2">
    <name type="scientific">Halorutilus salinus</name>
    <dbReference type="NCBI Taxonomy" id="2487751"/>
    <lineage>
        <taxon>Archaea</taxon>
        <taxon>Methanobacteriati</taxon>
        <taxon>Methanobacteriota</taxon>
        <taxon>Stenosarchaea group</taxon>
        <taxon>Halobacteria</taxon>
        <taxon>Halorutilales</taxon>
        <taxon>Halorutilaceae</taxon>
        <taxon>Halorutilus</taxon>
    </lineage>
</organism>
<dbReference type="EMBL" id="RKLV01000007">
    <property type="protein sequence ID" value="MCX2819279.1"/>
    <property type="molecule type" value="Genomic_DNA"/>
</dbReference>
<comment type="caution">
    <text evidence="1">The sequence shown here is derived from an EMBL/GenBank/DDBJ whole genome shotgun (WGS) entry which is preliminary data.</text>
</comment>
<reference evidence="1" key="1">
    <citation type="submission" date="2022-09" db="EMBL/GenBank/DDBJ databases">
        <title>Haloadaptaus new haloarchaeum isolated from saline soil.</title>
        <authorList>
            <person name="Duran-Viseras A."/>
            <person name="Sanchez-Porro C."/>
            <person name="Ventosa A."/>
        </authorList>
    </citation>
    <scope>NUCLEOTIDE SEQUENCE</scope>
    <source>
        <strain evidence="1">F3-133</strain>
    </source>
</reference>
<dbReference type="Gene3D" id="3.40.50.1820">
    <property type="entry name" value="alpha/beta hydrolase"/>
    <property type="match status" value="1"/>
</dbReference>
<accession>A0A9Q4C6G2</accession>
<dbReference type="RefSeq" id="WP_266087410.1">
    <property type="nucleotide sequence ID" value="NZ_RKLV01000007.1"/>
</dbReference>
<name>A0A9Q4C6G2_9EURY</name>